<name>A0A8J8K7T6_9BACI</name>
<proteinExistence type="predicted"/>
<keyword evidence="2" id="KW-1185">Reference proteome</keyword>
<gene>
    <name evidence="1" type="ORF">HR057_04705</name>
</gene>
<dbReference type="EMBL" id="JABTTE010000004">
    <property type="protein sequence ID" value="NSL51066.1"/>
    <property type="molecule type" value="Genomic_DNA"/>
</dbReference>
<organism evidence="1 2">
    <name type="scientific">Calidifontibacillus erzurumensis</name>
    <dbReference type="NCBI Taxonomy" id="2741433"/>
    <lineage>
        <taxon>Bacteria</taxon>
        <taxon>Bacillati</taxon>
        <taxon>Bacillota</taxon>
        <taxon>Bacilli</taxon>
        <taxon>Bacillales</taxon>
        <taxon>Bacillaceae</taxon>
        <taxon>Calidifontibacillus/Schinkia group</taxon>
        <taxon>Calidifontibacillus</taxon>
    </lineage>
</organism>
<sequence>MKKYVFLFMDKDCPQKCICEQYVEANGMYDAFTKVQKIANNFTKDMHGSLKIELKEVQYFDEQVEMLA</sequence>
<dbReference type="AlphaFoldDB" id="A0A8J8K7T6"/>
<comment type="caution">
    <text evidence="1">The sequence shown here is derived from an EMBL/GenBank/DDBJ whole genome shotgun (WGS) entry which is preliminary data.</text>
</comment>
<protein>
    <submittedName>
        <fullName evidence="1">Uncharacterized protein</fullName>
    </submittedName>
</protein>
<reference evidence="1" key="1">
    <citation type="submission" date="2020-06" db="EMBL/GenBank/DDBJ databases">
        <title>A novel thermopfilic bacterium from Erzurum, Turkey.</title>
        <authorList>
            <person name="Adiguzel A."/>
            <person name="Ay H."/>
            <person name="Baltaci M.O."/>
        </authorList>
    </citation>
    <scope>NUCLEOTIDE SEQUENCE</scope>
    <source>
        <strain evidence="1">P2</strain>
    </source>
</reference>
<dbReference type="RefSeq" id="WP_173730272.1">
    <property type="nucleotide sequence ID" value="NZ_JABTTE010000004.1"/>
</dbReference>
<evidence type="ECO:0000313" key="2">
    <source>
        <dbReference type="Proteomes" id="UP000625804"/>
    </source>
</evidence>
<dbReference type="Proteomes" id="UP000625804">
    <property type="component" value="Unassembled WGS sequence"/>
</dbReference>
<accession>A0A8J8K7T6</accession>
<evidence type="ECO:0000313" key="1">
    <source>
        <dbReference type="EMBL" id="NSL51066.1"/>
    </source>
</evidence>